<reference evidence="4" key="1">
    <citation type="journal article" date="2019" name="PLoS Negl. Trop. Dis.">
        <title>Revisiting the worldwide diversity of Leptospira species in the environment.</title>
        <authorList>
            <person name="Vincent A.T."/>
            <person name="Schiettekatte O."/>
            <person name="Bourhy P."/>
            <person name="Veyrier F.J."/>
            <person name="Picardeau M."/>
        </authorList>
    </citation>
    <scope>NUCLEOTIDE SEQUENCE [LARGE SCALE GENOMIC DNA]</scope>
    <source>
        <strain evidence="4">SSW15</strain>
    </source>
</reference>
<dbReference type="Proteomes" id="UP000298458">
    <property type="component" value="Unassembled WGS sequence"/>
</dbReference>
<evidence type="ECO:0000256" key="2">
    <source>
        <dbReference type="SAM" id="SignalP"/>
    </source>
</evidence>
<evidence type="ECO:0000313" key="4">
    <source>
        <dbReference type="EMBL" id="TGK12361.1"/>
    </source>
</evidence>
<dbReference type="Pfam" id="PF13200">
    <property type="entry name" value="DUF4015"/>
    <property type="match status" value="1"/>
</dbReference>
<feature type="region of interest" description="Disordered" evidence="1">
    <location>
        <begin position="35"/>
        <end position="99"/>
    </location>
</feature>
<organism evidence="4 5">
    <name type="scientific">Leptospira fletcheri</name>
    <dbReference type="NCBI Taxonomy" id="2484981"/>
    <lineage>
        <taxon>Bacteria</taxon>
        <taxon>Pseudomonadati</taxon>
        <taxon>Spirochaetota</taxon>
        <taxon>Spirochaetia</taxon>
        <taxon>Leptospirales</taxon>
        <taxon>Leptospiraceae</taxon>
        <taxon>Leptospira</taxon>
    </lineage>
</organism>
<feature type="domain" description="DUF4015" evidence="3">
    <location>
        <begin position="192"/>
        <end position="362"/>
    </location>
</feature>
<feature type="compositionally biased region" description="Polar residues" evidence="1">
    <location>
        <begin position="58"/>
        <end position="67"/>
    </location>
</feature>
<dbReference type="GO" id="GO:0016787">
    <property type="term" value="F:hydrolase activity"/>
    <property type="evidence" value="ECO:0007669"/>
    <property type="project" value="UniProtKB-KW"/>
</dbReference>
<proteinExistence type="predicted"/>
<evidence type="ECO:0000256" key="1">
    <source>
        <dbReference type="SAM" id="MobiDB-lite"/>
    </source>
</evidence>
<dbReference type="EMBL" id="RQET01000004">
    <property type="protein sequence ID" value="TGK12361.1"/>
    <property type="molecule type" value="Genomic_DNA"/>
</dbReference>
<sequence>MRKSFSILPLFLFSFFPLSVCAEFTLPFPENTRKKEISSPFRSAEKEEQTRTKGRFAETTNRSSLSNAAPVRTEKEKKQPSEELPKTKPIPRKAIHSDSKPPKFYRGIYVHNSLVVNRSHRKKWETLLVEAADAGVNVLVIDLQASTPSRAEIDRVRKLGFYPIGRLVNFAGGLKTEFPAPSRMNSILQTVRNACESGFPEIQLDYIRYADESELKIPVKKKYQNIGSVISKIRSEANTCEDPPYLGADIFGRIPFNKDDTIGQKVEVFAQLVDVLYPMLYPSHFYGHPERISNPYKTIFDGLTNAKNRALPETRVVGYIQGFSMKISYSKKNLKDYVKAQIEASVASKSDGFVVWNAWSDYRETFKAMKESVREGKLDISD</sequence>
<feature type="signal peptide" evidence="2">
    <location>
        <begin position="1"/>
        <end position="22"/>
    </location>
</feature>
<accession>A0A4R9GIW8</accession>
<name>A0A4R9GIW8_9LEPT</name>
<comment type="caution">
    <text evidence="4">The sequence shown here is derived from an EMBL/GenBank/DDBJ whole genome shotgun (WGS) entry which is preliminary data.</text>
</comment>
<dbReference type="AlphaFoldDB" id="A0A4R9GIW8"/>
<gene>
    <name evidence="4" type="ORF">EHO60_08910</name>
</gene>
<dbReference type="RefSeq" id="WP_135767759.1">
    <property type="nucleotide sequence ID" value="NZ_RQET01000004.1"/>
</dbReference>
<evidence type="ECO:0000313" key="5">
    <source>
        <dbReference type="Proteomes" id="UP000298458"/>
    </source>
</evidence>
<feature type="compositionally biased region" description="Basic and acidic residues" evidence="1">
    <location>
        <begin position="72"/>
        <end position="86"/>
    </location>
</feature>
<dbReference type="InterPro" id="IPR025275">
    <property type="entry name" value="DUF4015"/>
</dbReference>
<feature type="compositionally biased region" description="Basic and acidic residues" evidence="1">
    <location>
        <begin position="35"/>
        <end position="51"/>
    </location>
</feature>
<keyword evidence="5" id="KW-1185">Reference proteome</keyword>
<evidence type="ECO:0000259" key="3">
    <source>
        <dbReference type="Pfam" id="PF13200"/>
    </source>
</evidence>
<dbReference type="OrthoDB" id="9774125at2"/>
<keyword evidence="4" id="KW-0378">Hydrolase</keyword>
<feature type="chain" id="PRO_5020559914" evidence="2">
    <location>
        <begin position="23"/>
        <end position="382"/>
    </location>
</feature>
<protein>
    <submittedName>
        <fullName evidence="4">Glycosyl hydrolase</fullName>
    </submittedName>
</protein>
<keyword evidence="2" id="KW-0732">Signal</keyword>